<dbReference type="PROSITE" id="PS00028">
    <property type="entry name" value="ZINC_FINGER_C2H2_1"/>
    <property type="match status" value="6"/>
</dbReference>
<evidence type="ECO:0000256" key="8">
    <source>
        <dbReference type="PROSITE-ProRule" id="PRU00042"/>
    </source>
</evidence>
<dbReference type="SMART" id="SM00355">
    <property type="entry name" value="ZnF_C2H2"/>
    <property type="match status" value="8"/>
</dbReference>
<dbReference type="InterPro" id="IPR036236">
    <property type="entry name" value="Znf_C2H2_sf"/>
</dbReference>
<accession>A0A2N9IQ50</accession>
<dbReference type="GO" id="GO:0006357">
    <property type="term" value="P:regulation of transcription by RNA polymerase II"/>
    <property type="evidence" value="ECO:0007669"/>
    <property type="project" value="TreeGrafter"/>
</dbReference>
<dbReference type="GO" id="GO:0008270">
    <property type="term" value="F:zinc ion binding"/>
    <property type="evidence" value="ECO:0007669"/>
    <property type="project" value="UniProtKB-KW"/>
</dbReference>
<dbReference type="EMBL" id="OIVN01006160">
    <property type="protein sequence ID" value="SPD26648.1"/>
    <property type="molecule type" value="Genomic_DNA"/>
</dbReference>
<dbReference type="PANTHER" id="PTHR46179">
    <property type="entry name" value="ZINC FINGER PROTEIN"/>
    <property type="match status" value="1"/>
</dbReference>
<keyword evidence="6" id="KW-0804">Transcription</keyword>
<feature type="domain" description="C2H2-type" evidence="10">
    <location>
        <begin position="183"/>
        <end position="213"/>
    </location>
</feature>
<dbReference type="GO" id="GO:0003700">
    <property type="term" value="F:DNA-binding transcription factor activity"/>
    <property type="evidence" value="ECO:0007669"/>
    <property type="project" value="TreeGrafter"/>
</dbReference>
<protein>
    <recommendedName>
        <fullName evidence="10">C2H2-type domain-containing protein</fullName>
    </recommendedName>
</protein>
<dbReference type="Gene3D" id="3.30.160.60">
    <property type="entry name" value="Classic Zinc Finger"/>
    <property type="match status" value="4"/>
</dbReference>
<evidence type="ECO:0000313" key="11">
    <source>
        <dbReference type="EMBL" id="SPD26648.1"/>
    </source>
</evidence>
<evidence type="ECO:0000259" key="10">
    <source>
        <dbReference type="PROSITE" id="PS50157"/>
    </source>
</evidence>
<evidence type="ECO:0000256" key="3">
    <source>
        <dbReference type="ARBA" id="ARBA00022771"/>
    </source>
</evidence>
<dbReference type="PROSITE" id="PS50157">
    <property type="entry name" value="ZINC_FINGER_C2H2_2"/>
    <property type="match status" value="4"/>
</dbReference>
<dbReference type="GO" id="GO:0080084">
    <property type="term" value="F:5S rDNA binding"/>
    <property type="evidence" value="ECO:0007669"/>
    <property type="project" value="TreeGrafter"/>
</dbReference>
<evidence type="ECO:0000256" key="4">
    <source>
        <dbReference type="ARBA" id="ARBA00022833"/>
    </source>
</evidence>
<keyword evidence="2" id="KW-0479">Metal-binding</keyword>
<comment type="subcellular location">
    <subcellularLocation>
        <location evidence="1">Nucleus</location>
    </subcellularLocation>
</comment>
<evidence type="ECO:0000256" key="7">
    <source>
        <dbReference type="ARBA" id="ARBA00023242"/>
    </source>
</evidence>
<gene>
    <name evidence="11" type="ORF">FSB_LOCUS54530</name>
</gene>
<feature type="region of interest" description="Disordered" evidence="9">
    <location>
        <begin position="366"/>
        <end position="392"/>
    </location>
</feature>
<dbReference type="PANTHER" id="PTHR46179:SF13">
    <property type="entry name" value="C2H2-TYPE DOMAIN-CONTAINING PROTEIN"/>
    <property type="match status" value="1"/>
</dbReference>
<feature type="domain" description="C2H2-type" evidence="10">
    <location>
        <begin position="154"/>
        <end position="183"/>
    </location>
</feature>
<evidence type="ECO:0000256" key="9">
    <source>
        <dbReference type="SAM" id="MobiDB-lite"/>
    </source>
</evidence>
<dbReference type="Pfam" id="PF00096">
    <property type="entry name" value="zf-C2H2"/>
    <property type="match status" value="3"/>
</dbReference>
<keyword evidence="3 8" id="KW-0863">Zinc-finger</keyword>
<keyword evidence="7" id="KW-0539">Nucleus</keyword>
<evidence type="ECO:0000256" key="2">
    <source>
        <dbReference type="ARBA" id="ARBA00022723"/>
    </source>
</evidence>
<organism evidence="11">
    <name type="scientific">Fagus sylvatica</name>
    <name type="common">Beechnut</name>
    <dbReference type="NCBI Taxonomy" id="28930"/>
    <lineage>
        <taxon>Eukaryota</taxon>
        <taxon>Viridiplantae</taxon>
        <taxon>Streptophyta</taxon>
        <taxon>Embryophyta</taxon>
        <taxon>Tracheophyta</taxon>
        <taxon>Spermatophyta</taxon>
        <taxon>Magnoliopsida</taxon>
        <taxon>eudicotyledons</taxon>
        <taxon>Gunneridae</taxon>
        <taxon>Pentapetalae</taxon>
        <taxon>rosids</taxon>
        <taxon>fabids</taxon>
        <taxon>Fagales</taxon>
        <taxon>Fagaceae</taxon>
        <taxon>Fagus</taxon>
    </lineage>
</organism>
<dbReference type="InterPro" id="IPR051061">
    <property type="entry name" value="Zinc_finger_trans_reg"/>
</dbReference>
<sequence length="392" mass="45655">MKDRPTQLDSTELKTKLVQLKIPLAQLEIDEMGEIEKPIFRDIRRYYCDFCGICRSKKTLITSHILTHHKEVMEENEVDGKEEKEGKKSNMCQDCGATFMKPAYLKQHMQSHSIECEALDPIQKYSKMREAASSDLNGLVSGGRPPEKLHRRPYTCPIDDCHSSYRRKDHLTRHLLQHKGELFKCPIENCGREFSFQGNMKRHVNEFHIKLDSVEALCCEPGCMKYFANDQCLKAHIQSCHQHITCEICGTKQLKRNIKRHLRIHEDKVSLERIKCHYNGCLHTFSTKSNLNQHIKAVHLDLKPFACSFSGCGIRFAHKHVRDKHEKTCHVYTPGDFEESDEQFQSRPRGGRKRKFPIIEMLIRKRITPPSQSDEESGYLAWLHSQRTSDEH</sequence>
<proteinExistence type="predicted"/>
<evidence type="ECO:0000256" key="6">
    <source>
        <dbReference type="ARBA" id="ARBA00023163"/>
    </source>
</evidence>
<dbReference type="SUPFAM" id="SSF57667">
    <property type="entry name" value="beta-beta-alpha zinc fingers"/>
    <property type="match status" value="4"/>
</dbReference>
<dbReference type="InterPro" id="IPR013087">
    <property type="entry name" value="Znf_C2H2_type"/>
</dbReference>
<feature type="domain" description="C2H2-type" evidence="10">
    <location>
        <begin position="90"/>
        <end position="117"/>
    </location>
</feature>
<feature type="domain" description="C2H2-type" evidence="10">
    <location>
        <begin position="274"/>
        <end position="304"/>
    </location>
</feature>
<evidence type="ECO:0000256" key="5">
    <source>
        <dbReference type="ARBA" id="ARBA00023015"/>
    </source>
</evidence>
<keyword evidence="5" id="KW-0805">Transcription regulation</keyword>
<name>A0A2N9IQ50_FAGSY</name>
<dbReference type="GO" id="GO:0005730">
    <property type="term" value="C:nucleolus"/>
    <property type="evidence" value="ECO:0007669"/>
    <property type="project" value="TreeGrafter"/>
</dbReference>
<dbReference type="AlphaFoldDB" id="A0A2N9IQ50"/>
<keyword evidence="4" id="KW-0862">Zinc</keyword>
<reference evidence="11" key="1">
    <citation type="submission" date="2018-02" db="EMBL/GenBank/DDBJ databases">
        <authorList>
            <person name="Cohen D.B."/>
            <person name="Kent A.D."/>
        </authorList>
    </citation>
    <scope>NUCLEOTIDE SEQUENCE</scope>
</reference>
<evidence type="ECO:0000256" key="1">
    <source>
        <dbReference type="ARBA" id="ARBA00004123"/>
    </source>
</evidence>